<keyword evidence="2" id="KW-1185">Reference proteome</keyword>
<organism evidence="1 2">
    <name type="scientific">Paramecium octaurelia</name>
    <dbReference type="NCBI Taxonomy" id="43137"/>
    <lineage>
        <taxon>Eukaryota</taxon>
        <taxon>Sar</taxon>
        <taxon>Alveolata</taxon>
        <taxon>Ciliophora</taxon>
        <taxon>Intramacronucleata</taxon>
        <taxon>Oligohymenophorea</taxon>
        <taxon>Peniculida</taxon>
        <taxon>Parameciidae</taxon>
        <taxon>Paramecium</taxon>
    </lineage>
</organism>
<name>A0A8S1VHZ2_PAROT</name>
<protein>
    <submittedName>
        <fullName evidence="1">Uncharacterized protein</fullName>
    </submittedName>
</protein>
<accession>A0A8S1VHZ2</accession>
<evidence type="ECO:0000313" key="1">
    <source>
        <dbReference type="EMBL" id="CAD8176880.1"/>
    </source>
</evidence>
<evidence type="ECO:0000313" key="2">
    <source>
        <dbReference type="Proteomes" id="UP000683925"/>
    </source>
</evidence>
<comment type="caution">
    <text evidence="1">The sequence shown here is derived from an EMBL/GenBank/DDBJ whole genome shotgun (WGS) entry which is preliminary data.</text>
</comment>
<sequence length="87" mass="10805">MTVFRIKNKLKYFDFIKAKSVEKTKFTTGEKFSKYHLALQDYIHIVQIFYDYLIKYRNMQNQNIGKIIYEYQIFLKEDWQNKISQKF</sequence>
<dbReference type="EMBL" id="CAJJDP010000067">
    <property type="protein sequence ID" value="CAD8176880.1"/>
    <property type="molecule type" value="Genomic_DNA"/>
</dbReference>
<gene>
    <name evidence="1" type="ORF">POCTA_138.1.T0680008</name>
</gene>
<dbReference type="Proteomes" id="UP000683925">
    <property type="component" value="Unassembled WGS sequence"/>
</dbReference>
<dbReference type="AlphaFoldDB" id="A0A8S1VHZ2"/>
<reference evidence="1" key="1">
    <citation type="submission" date="2021-01" db="EMBL/GenBank/DDBJ databases">
        <authorList>
            <consortium name="Genoscope - CEA"/>
            <person name="William W."/>
        </authorList>
    </citation>
    <scope>NUCLEOTIDE SEQUENCE</scope>
</reference>
<proteinExistence type="predicted"/>